<dbReference type="EMBL" id="BAABHW010000009">
    <property type="protein sequence ID" value="GAA5082168.1"/>
    <property type="molecule type" value="Genomic_DNA"/>
</dbReference>
<name>A0ABP9LNQ9_9RHOB</name>
<dbReference type="Proteomes" id="UP001499910">
    <property type="component" value="Unassembled WGS sequence"/>
</dbReference>
<proteinExistence type="predicted"/>
<comment type="caution">
    <text evidence="1">The sequence shown here is derived from an EMBL/GenBank/DDBJ whole genome shotgun (WGS) entry which is preliminary data.</text>
</comment>
<gene>
    <name evidence="1" type="ORF">GCM10023209_37560</name>
</gene>
<protein>
    <submittedName>
        <fullName evidence="1">Uncharacterized protein</fullName>
    </submittedName>
</protein>
<evidence type="ECO:0000313" key="2">
    <source>
        <dbReference type="Proteomes" id="UP001499910"/>
    </source>
</evidence>
<keyword evidence="2" id="KW-1185">Reference proteome</keyword>
<evidence type="ECO:0000313" key="1">
    <source>
        <dbReference type="EMBL" id="GAA5082168.1"/>
    </source>
</evidence>
<reference evidence="2" key="1">
    <citation type="journal article" date="2019" name="Int. J. Syst. Evol. Microbiol.">
        <title>The Global Catalogue of Microorganisms (GCM) 10K type strain sequencing project: providing services to taxonomists for standard genome sequencing and annotation.</title>
        <authorList>
            <consortium name="The Broad Institute Genomics Platform"/>
            <consortium name="The Broad Institute Genome Sequencing Center for Infectious Disease"/>
            <person name="Wu L."/>
            <person name="Ma J."/>
        </authorList>
    </citation>
    <scope>NUCLEOTIDE SEQUENCE [LARGE SCALE GENOMIC DNA]</scope>
    <source>
        <strain evidence="2">JCM 18015</strain>
    </source>
</reference>
<organism evidence="1 2">
    <name type="scientific">[Roseibacterium] beibuensis</name>
    <dbReference type="NCBI Taxonomy" id="1193142"/>
    <lineage>
        <taxon>Bacteria</taxon>
        <taxon>Pseudomonadati</taxon>
        <taxon>Pseudomonadota</taxon>
        <taxon>Alphaproteobacteria</taxon>
        <taxon>Rhodobacterales</taxon>
        <taxon>Roseobacteraceae</taxon>
        <taxon>Roseicyclus</taxon>
    </lineage>
</organism>
<sequence length="60" mass="6571">MLAHRACPPPGAPTFSLDSGPSAEYVRIMFYFATKVMEMDVPDFLGGNRGKMLSNFTTVV</sequence>
<accession>A0ABP9LNQ9</accession>